<feature type="domain" description="Dihydrodipicolinate reductase C-terminal" evidence="15">
    <location>
        <begin position="127"/>
        <end position="264"/>
    </location>
</feature>
<dbReference type="NCBIfam" id="TIGR00036">
    <property type="entry name" value="dapB"/>
    <property type="match status" value="1"/>
</dbReference>
<evidence type="ECO:0000256" key="13">
    <source>
        <dbReference type="HAMAP-Rule" id="MF_00102"/>
    </source>
</evidence>
<keyword evidence="5 13" id="KW-0220">Diaminopimelate biosynthesis</keyword>
<dbReference type="HAMAP" id="MF_00102">
    <property type="entry name" value="DapB"/>
    <property type="match status" value="1"/>
</dbReference>
<feature type="binding site" evidence="13">
    <location>
        <begin position="97"/>
        <end position="99"/>
    </location>
    <ligand>
        <name>NAD(+)</name>
        <dbReference type="ChEBI" id="CHEBI:57540"/>
    </ligand>
</feature>
<dbReference type="InterPro" id="IPR022663">
    <property type="entry name" value="DapB_C"/>
</dbReference>
<dbReference type="InterPro" id="IPR036291">
    <property type="entry name" value="NAD(P)-bd_dom_sf"/>
</dbReference>
<comment type="caution">
    <text evidence="13">Was originally thought to be a dihydrodipicolinate reductase (DHDPR), catalyzing the conversion of dihydrodipicolinate to tetrahydrodipicolinate. However, it was shown in E.coli that the substrate of the enzymatic reaction is not dihydrodipicolinate (DHDP) but in fact (2S,4S)-4-hydroxy-2,3,4,5-tetrahydrodipicolinic acid (HTPA), the product released by the DapA-catalyzed reaction.</text>
</comment>
<feature type="binding site" evidence="13">
    <location>
        <begin position="7"/>
        <end position="12"/>
    </location>
    <ligand>
        <name>NAD(+)</name>
        <dbReference type="ChEBI" id="CHEBI:57540"/>
    </ligand>
</feature>
<dbReference type="GO" id="GO:0005737">
    <property type="term" value="C:cytoplasm"/>
    <property type="evidence" value="ECO:0007669"/>
    <property type="project" value="UniProtKB-SubCell"/>
</dbReference>
<keyword evidence="17" id="KW-1185">Reference proteome</keyword>
<dbReference type="GO" id="GO:0050661">
    <property type="term" value="F:NADP binding"/>
    <property type="evidence" value="ECO:0007669"/>
    <property type="project" value="UniProtKB-UniRule"/>
</dbReference>
<dbReference type="CDD" id="cd02274">
    <property type="entry name" value="DHDPR_N"/>
    <property type="match status" value="1"/>
</dbReference>
<dbReference type="GO" id="GO:0019877">
    <property type="term" value="P:diaminopimelate biosynthetic process"/>
    <property type="evidence" value="ECO:0007669"/>
    <property type="project" value="UniProtKB-UniRule"/>
</dbReference>
<evidence type="ECO:0000256" key="5">
    <source>
        <dbReference type="ARBA" id="ARBA00022915"/>
    </source>
</evidence>
<evidence type="ECO:0000256" key="6">
    <source>
        <dbReference type="ARBA" id="ARBA00023002"/>
    </source>
</evidence>
<evidence type="ECO:0000259" key="14">
    <source>
        <dbReference type="Pfam" id="PF01113"/>
    </source>
</evidence>
<comment type="catalytic activity">
    <reaction evidence="11 13">
        <text>(S)-2,3,4,5-tetrahydrodipicolinate + NADP(+) + H2O = (2S,4S)-4-hydroxy-2,3,4,5-tetrahydrodipicolinate + NADPH + H(+)</text>
        <dbReference type="Rhea" id="RHEA:35331"/>
        <dbReference type="ChEBI" id="CHEBI:15377"/>
        <dbReference type="ChEBI" id="CHEBI:15378"/>
        <dbReference type="ChEBI" id="CHEBI:16845"/>
        <dbReference type="ChEBI" id="CHEBI:57783"/>
        <dbReference type="ChEBI" id="CHEBI:58349"/>
        <dbReference type="ChEBI" id="CHEBI:67139"/>
        <dbReference type="EC" id="1.17.1.8"/>
    </reaction>
</comment>
<dbReference type="GO" id="GO:0016726">
    <property type="term" value="F:oxidoreductase activity, acting on CH or CH2 groups, NAD or NADP as acceptor"/>
    <property type="evidence" value="ECO:0007669"/>
    <property type="project" value="UniProtKB-UniRule"/>
</dbReference>
<name>A0A248JLP5_9PROT</name>
<evidence type="ECO:0000256" key="10">
    <source>
        <dbReference type="ARBA" id="ARBA00038983"/>
    </source>
</evidence>
<dbReference type="EC" id="1.17.1.8" evidence="10 13"/>
<protein>
    <recommendedName>
        <fullName evidence="10 13">4-hydroxy-tetrahydrodipicolinate reductase</fullName>
        <shortName evidence="13">HTPA reductase</shortName>
        <ecNumber evidence="10 13">1.17.1.8</ecNumber>
    </recommendedName>
</protein>
<keyword evidence="7 13" id="KW-0520">NAD</keyword>
<dbReference type="GO" id="GO:0051287">
    <property type="term" value="F:NAD binding"/>
    <property type="evidence" value="ECO:0007669"/>
    <property type="project" value="UniProtKB-UniRule"/>
</dbReference>
<evidence type="ECO:0000256" key="4">
    <source>
        <dbReference type="ARBA" id="ARBA00022857"/>
    </source>
</evidence>
<keyword evidence="2 13" id="KW-0963">Cytoplasm</keyword>
<gene>
    <name evidence="13" type="primary">dapB</name>
    <name evidence="16" type="ORF">Y958_00465</name>
</gene>
<dbReference type="PROSITE" id="PS01298">
    <property type="entry name" value="DAPB"/>
    <property type="match status" value="1"/>
</dbReference>
<dbReference type="EMBL" id="CP022110">
    <property type="protein sequence ID" value="ASG19466.1"/>
    <property type="molecule type" value="Genomic_DNA"/>
</dbReference>
<dbReference type="Proteomes" id="UP000197153">
    <property type="component" value="Chromosome 1"/>
</dbReference>
<feature type="binding site" evidence="13">
    <location>
        <begin position="121"/>
        <end position="124"/>
    </location>
    <ligand>
        <name>NAD(+)</name>
        <dbReference type="ChEBI" id="CHEBI:57540"/>
    </ligand>
</feature>
<comment type="function">
    <text evidence="13">Catalyzes the conversion of 4-hydroxy-tetrahydrodipicolinate (HTPA) to tetrahydrodipicolinate.</text>
</comment>
<feature type="active site" description="Proton donor/acceptor" evidence="13">
    <location>
        <position position="155"/>
    </location>
</feature>
<comment type="similarity">
    <text evidence="1 13">Belongs to the DapB family.</text>
</comment>
<dbReference type="Pfam" id="PF05173">
    <property type="entry name" value="DapB_C"/>
    <property type="match status" value="1"/>
</dbReference>
<dbReference type="Gene3D" id="3.40.50.720">
    <property type="entry name" value="NAD(P)-binding Rossmann-like Domain"/>
    <property type="match status" value="1"/>
</dbReference>
<dbReference type="UniPathway" id="UPA00034">
    <property type="reaction ID" value="UER00018"/>
</dbReference>
<evidence type="ECO:0000256" key="11">
    <source>
        <dbReference type="ARBA" id="ARBA00049080"/>
    </source>
</evidence>
<dbReference type="Gene3D" id="3.30.360.10">
    <property type="entry name" value="Dihydrodipicolinate Reductase, domain 2"/>
    <property type="match status" value="1"/>
</dbReference>
<comment type="catalytic activity">
    <reaction evidence="12 13">
        <text>(S)-2,3,4,5-tetrahydrodipicolinate + NAD(+) + H2O = (2S,4S)-4-hydroxy-2,3,4,5-tetrahydrodipicolinate + NADH + H(+)</text>
        <dbReference type="Rhea" id="RHEA:35323"/>
        <dbReference type="ChEBI" id="CHEBI:15377"/>
        <dbReference type="ChEBI" id="CHEBI:15378"/>
        <dbReference type="ChEBI" id="CHEBI:16845"/>
        <dbReference type="ChEBI" id="CHEBI:57540"/>
        <dbReference type="ChEBI" id="CHEBI:57945"/>
        <dbReference type="ChEBI" id="CHEBI:67139"/>
        <dbReference type="EC" id="1.17.1.8"/>
    </reaction>
</comment>
<feature type="binding site" evidence="13">
    <location>
        <position position="156"/>
    </location>
    <ligand>
        <name>(S)-2,3,4,5-tetrahydrodipicolinate</name>
        <dbReference type="ChEBI" id="CHEBI:16845"/>
    </ligand>
</feature>
<dbReference type="KEGG" id="nao:Y958_00465"/>
<feature type="binding site" evidence="13">
    <location>
        <begin position="165"/>
        <end position="166"/>
    </location>
    <ligand>
        <name>(S)-2,3,4,5-tetrahydrodipicolinate</name>
        <dbReference type="ChEBI" id="CHEBI:16845"/>
    </ligand>
</feature>
<reference evidence="16 17" key="1">
    <citation type="submission" date="2017-06" db="EMBL/GenBank/DDBJ databases">
        <title>Complete genome sequence of Nitrospirillum amazonense strain CBAmC, an endophytic nitrogen-fixing and plant growth-promoting bacterium, isolated from sugarcane.</title>
        <authorList>
            <person name="Schwab S."/>
            <person name="dos Santos Teixeira K.R."/>
            <person name="Simoes Araujo J.L."/>
            <person name="Soares Vidal M."/>
            <person name="Borges de Freitas H.R."/>
            <person name="Rivello Crivelaro A.L."/>
            <person name="Bueno de Camargo Nunes A."/>
            <person name="dos Santos C.M."/>
            <person name="Palmeira da Silva Rosa D."/>
            <person name="da Silva Padilha D."/>
            <person name="da Silva E."/>
            <person name="Araujo Terra L."/>
            <person name="Soares Mendes V."/>
            <person name="Farinelli L."/>
            <person name="Magalhaes Cruz L."/>
            <person name="Baldani J.I."/>
        </authorList>
    </citation>
    <scope>NUCLEOTIDE SEQUENCE [LARGE SCALE GENOMIC DNA]</scope>
    <source>
        <strain evidence="16 17">CBAmC</strain>
    </source>
</reference>
<evidence type="ECO:0000256" key="12">
    <source>
        <dbReference type="ARBA" id="ARBA00049396"/>
    </source>
</evidence>
<evidence type="ECO:0000256" key="7">
    <source>
        <dbReference type="ARBA" id="ARBA00023027"/>
    </source>
</evidence>
<comment type="subcellular location">
    <subcellularLocation>
        <location evidence="13">Cytoplasm</location>
    </subcellularLocation>
</comment>
<evidence type="ECO:0000256" key="1">
    <source>
        <dbReference type="ARBA" id="ARBA00006642"/>
    </source>
</evidence>
<feature type="domain" description="Dihydrodipicolinate reductase N-terminal" evidence="14">
    <location>
        <begin position="1"/>
        <end position="124"/>
    </location>
</feature>
<evidence type="ECO:0000256" key="3">
    <source>
        <dbReference type="ARBA" id="ARBA00022605"/>
    </source>
</evidence>
<dbReference type="PANTHER" id="PTHR20836">
    <property type="entry name" value="DIHYDRODIPICOLINATE REDUCTASE"/>
    <property type="match status" value="1"/>
</dbReference>
<evidence type="ECO:0000256" key="2">
    <source>
        <dbReference type="ARBA" id="ARBA00022490"/>
    </source>
</evidence>
<evidence type="ECO:0000256" key="9">
    <source>
        <dbReference type="ARBA" id="ARBA00037922"/>
    </source>
</evidence>
<dbReference type="Pfam" id="PF01113">
    <property type="entry name" value="DapB_N"/>
    <property type="match status" value="1"/>
</dbReference>
<accession>A0A248JLP5</accession>
<comment type="subunit">
    <text evidence="13">Homotetramer.</text>
</comment>
<dbReference type="SUPFAM" id="SSF51735">
    <property type="entry name" value="NAD(P)-binding Rossmann-fold domains"/>
    <property type="match status" value="1"/>
</dbReference>
<evidence type="ECO:0000259" key="15">
    <source>
        <dbReference type="Pfam" id="PF05173"/>
    </source>
</evidence>
<organism evidence="16 17">
    <name type="scientific">Nitrospirillum viridazoti CBAmc</name>
    <dbReference type="NCBI Taxonomy" id="1441467"/>
    <lineage>
        <taxon>Bacteria</taxon>
        <taxon>Pseudomonadati</taxon>
        <taxon>Pseudomonadota</taxon>
        <taxon>Alphaproteobacteria</taxon>
        <taxon>Rhodospirillales</taxon>
        <taxon>Azospirillaceae</taxon>
        <taxon>Nitrospirillum</taxon>
        <taxon>Nitrospirillum viridazoti</taxon>
    </lineage>
</organism>
<keyword evidence="4 13" id="KW-0521">NADP</keyword>
<sequence>MRIGIVGCGGRMGRMLMREVLDTPGATLSGGTMRPGNPDLGKDLGTLAGLEPAGIVSTGDVDALFAASDAVIDFTTPAGTAAHAALAGRHDTALVVGTTGLAPDQQAAIDAASKTAALVQAPNMSLGVNLLLALVEDVARTLGPDVWDIEIVEMHHRHKVDAPSGTALGLGRAAAAGRGVDLAAVSDRVRDGHTGAREAGHIGFATLRGGDVVGDHTVIFAAEGERIELTHKAGSRAIFARGAVRAAIWAGGKGPGLYSMRDVLGL</sequence>
<dbReference type="InterPro" id="IPR000846">
    <property type="entry name" value="DapB_N"/>
</dbReference>
<dbReference type="SUPFAM" id="SSF55347">
    <property type="entry name" value="Glyceraldehyde-3-phosphate dehydrogenase-like, C-terminal domain"/>
    <property type="match status" value="1"/>
</dbReference>
<feature type="binding site" evidence="13">
    <location>
        <position position="51"/>
    </location>
    <ligand>
        <name>NAD(+)</name>
        <dbReference type="ChEBI" id="CHEBI:57540"/>
    </ligand>
</feature>
<evidence type="ECO:0000313" key="16">
    <source>
        <dbReference type="EMBL" id="ASG19466.1"/>
    </source>
</evidence>
<dbReference type="GO" id="GO:0009089">
    <property type="term" value="P:lysine biosynthetic process via diaminopimelate"/>
    <property type="evidence" value="ECO:0007669"/>
    <property type="project" value="UniProtKB-UniRule"/>
</dbReference>
<keyword evidence="6 13" id="KW-0560">Oxidoreductase</keyword>
<dbReference type="InterPro" id="IPR023940">
    <property type="entry name" value="DHDPR_bac"/>
</dbReference>
<comment type="pathway">
    <text evidence="9 13">Amino-acid biosynthesis; L-lysine biosynthesis via DAP pathway; (S)-tetrahydrodipicolinate from L-aspartate: step 4/4.</text>
</comment>
<feature type="active site" description="Proton donor" evidence="13">
    <location>
        <position position="159"/>
    </location>
</feature>
<dbReference type="RefSeq" id="WP_088870474.1">
    <property type="nucleotide sequence ID" value="NZ_CP022110.1"/>
</dbReference>
<comment type="caution">
    <text evidence="13">Lacks conserved residue(s) required for the propagation of feature annotation.</text>
</comment>
<proteinExistence type="inferred from homology"/>
<dbReference type="GO" id="GO:0008839">
    <property type="term" value="F:4-hydroxy-tetrahydrodipicolinate reductase"/>
    <property type="evidence" value="ECO:0007669"/>
    <property type="project" value="UniProtKB-UniRule"/>
</dbReference>
<dbReference type="PANTHER" id="PTHR20836:SF0">
    <property type="entry name" value="4-HYDROXY-TETRAHYDRODIPICOLINATE REDUCTASE 1, CHLOROPLASTIC-RELATED"/>
    <property type="match status" value="1"/>
</dbReference>
<evidence type="ECO:0000313" key="17">
    <source>
        <dbReference type="Proteomes" id="UP000197153"/>
    </source>
</evidence>
<keyword evidence="3 13" id="KW-0028">Amino-acid biosynthesis</keyword>
<dbReference type="InterPro" id="IPR022664">
    <property type="entry name" value="DapB_N_CS"/>
</dbReference>
<dbReference type="AlphaFoldDB" id="A0A248JLP5"/>
<dbReference type="FunFam" id="3.30.360.10:FF:000004">
    <property type="entry name" value="4-hydroxy-tetrahydrodipicolinate reductase"/>
    <property type="match status" value="1"/>
</dbReference>
<dbReference type="PIRSF" id="PIRSF000161">
    <property type="entry name" value="DHPR"/>
    <property type="match status" value="1"/>
</dbReference>
<keyword evidence="8 13" id="KW-0457">Lysine biosynthesis</keyword>
<evidence type="ECO:0000256" key="8">
    <source>
        <dbReference type="ARBA" id="ARBA00023154"/>
    </source>
</evidence>